<feature type="transmembrane region" description="Helical" evidence="1">
    <location>
        <begin position="123"/>
        <end position="143"/>
    </location>
</feature>
<keyword evidence="1" id="KW-0812">Transmembrane</keyword>
<sequence>MCVRNENASTGFLCRILELVYFVDFKHTPSNRRERAWQLFCYFLHFIIILFLFLRFLNIFCRTYRYPPELFQNLHENSIFLAFYLNIFLLCSRFSEIKCLTNSITNLFPHADSKIINASNVKAKLMCFAFLLSPVPIFIAKTIETFLPLSEQELHLRKLVYETKHPERRLFFPIYIPYIDESDYWISLVINTIEMYPLTVLAIVGSIIASLIPVWIAHMEGNYQILNSFIEQIGKPHSDHKGNIIHYTSVEKNEYKIVENITIIDKKTLPSTSRTSRVELVKRRKQEIQILYEKHYVKQLIEFHQKLTDVQCKASIMSVM</sequence>
<protein>
    <submittedName>
        <fullName evidence="2">Uncharacterized protein</fullName>
    </submittedName>
</protein>
<feature type="transmembrane region" description="Helical" evidence="1">
    <location>
        <begin position="77"/>
        <end position="95"/>
    </location>
</feature>
<feature type="transmembrane region" description="Helical" evidence="1">
    <location>
        <begin position="195"/>
        <end position="216"/>
    </location>
</feature>
<reference evidence="2" key="1">
    <citation type="submission" date="2021-05" db="EMBL/GenBank/DDBJ databases">
        <authorList>
            <person name="Alioto T."/>
            <person name="Alioto T."/>
            <person name="Gomez Garrido J."/>
        </authorList>
    </citation>
    <scope>NUCLEOTIDE SEQUENCE</scope>
</reference>
<proteinExistence type="predicted"/>
<dbReference type="EMBL" id="HBUF01478469">
    <property type="protein sequence ID" value="CAG6744917.1"/>
    <property type="molecule type" value="Transcribed_RNA"/>
</dbReference>
<organism evidence="2">
    <name type="scientific">Cacopsylla melanoneura</name>
    <dbReference type="NCBI Taxonomy" id="428564"/>
    <lineage>
        <taxon>Eukaryota</taxon>
        <taxon>Metazoa</taxon>
        <taxon>Ecdysozoa</taxon>
        <taxon>Arthropoda</taxon>
        <taxon>Hexapoda</taxon>
        <taxon>Insecta</taxon>
        <taxon>Pterygota</taxon>
        <taxon>Neoptera</taxon>
        <taxon>Paraneoptera</taxon>
        <taxon>Hemiptera</taxon>
        <taxon>Sternorrhyncha</taxon>
        <taxon>Psylloidea</taxon>
        <taxon>Psyllidae</taxon>
        <taxon>Psyllinae</taxon>
        <taxon>Cacopsylla</taxon>
    </lineage>
</organism>
<feature type="transmembrane region" description="Helical" evidence="1">
    <location>
        <begin position="39"/>
        <end position="57"/>
    </location>
</feature>
<name>A0A8D8ZCM6_9HEMI</name>
<keyword evidence="1" id="KW-1133">Transmembrane helix</keyword>
<evidence type="ECO:0000256" key="1">
    <source>
        <dbReference type="SAM" id="Phobius"/>
    </source>
</evidence>
<dbReference type="AlphaFoldDB" id="A0A8D8ZCM6"/>
<evidence type="ECO:0000313" key="2">
    <source>
        <dbReference type="EMBL" id="CAG6744917.1"/>
    </source>
</evidence>
<keyword evidence="1" id="KW-0472">Membrane</keyword>
<accession>A0A8D8ZCM6</accession>